<reference evidence="1 2" key="1">
    <citation type="journal article" date="2024" name="G3 (Bethesda)">
        <title>Genome assembly of Hibiscus sabdariffa L. provides insights into metabolisms of medicinal natural products.</title>
        <authorList>
            <person name="Kim T."/>
        </authorList>
    </citation>
    <scope>NUCLEOTIDE SEQUENCE [LARGE SCALE GENOMIC DNA]</scope>
    <source>
        <strain evidence="1">TK-2024</strain>
        <tissue evidence="1">Old leaves</tissue>
    </source>
</reference>
<organism evidence="1 2">
    <name type="scientific">Hibiscus sabdariffa</name>
    <name type="common">roselle</name>
    <dbReference type="NCBI Taxonomy" id="183260"/>
    <lineage>
        <taxon>Eukaryota</taxon>
        <taxon>Viridiplantae</taxon>
        <taxon>Streptophyta</taxon>
        <taxon>Embryophyta</taxon>
        <taxon>Tracheophyta</taxon>
        <taxon>Spermatophyta</taxon>
        <taxon>Magnoliopsida</taxon>
        <taxon>eudicotyledons</taxon>
        <taxon>Gunneridae</taxon>
        <taxon>Pentapetalae</taxon>
        <taxon>rosids</taxon>
        <taxon>malvids</taxon>
        <taxon>Malvales</taxon>
        <taxon>Malvaceae</taxon>
        <taxon>Malvoideae</taxon>
        <taxon>Hibiscus</taxon>
    </lineage>
</organism>
<gene>
    <name evidence="1" type="ORF">V6N12_076454</name>
</gene>
<protein>
    <submittedName>
        <fullName evidence="1">Uncharacterized protein</fullName>
    </submittedName>
</protein>
<dbReference type="Proteomes" id="UP001472677">
    <property type="component" value="Unassembled WGS sequence"/>
</dbReference>
<evidence type="ECO:0000313" key="1">
    <source>
        <dbReference type="EMBL" id="KAK8533175.1"/>
    </source>
</evidence>
<accession>A0ABR2DAS0</accession>
<keyword evidence="2" id="KW-1185">Reference proteome</keyword>
<dbReference type="EMBL" id="JBBPBM010000033">
    <property type="protein sequence ID" value="KAK8533175.1"/>
    <property type="molecule type" value="Genomic_DNA"/>
</dbReference>
<proteinExistence type="predicted"/>
<evidence type="ECO:0000313" key="2">
    <source>
        <dbReference type="Proteomes" id="UP001472677"/>
    </source>
</evidence>
<sequence length="77" mass="8843">MLYDILGASSEPIWPGSNESKLSVVSKLMYVKAQYRILNACYDDLCRIMQRLMPKDNAMPKNTYETKKLVRDMGLPV</sequence>
<name>A0ABR2DAS0_9ROSI</name>
<comment type="caution">
    <text evidence="1">The sequence shown here is derived from an EMBL/GenBank/DDBJ whole genome shotgun (WGS) entry which is preliminary data.</text>
</comment>